<organism evidence="1 2">
    <name type="scientific">Dioscorea alata</name>
    <name type="common">Purple yam</name>
    <dbReference type="NCBI Taxonomy" id="55571"/>
    <lineage>
        <taxon>Eukaryota</taxon>
        <taxon>Viridiplantae</taxon>
        <taxon>Streptophyta</taxon>
        <taxon>Embryophyta</taxon>
        <taxon>Tracheophyta</taxon>
        <taxon>Spermatophyta</taxon>
        <taxon>Magnoliopsida</taxon>
        <taxon>Liliopsida</taxon>
        <taxon>Dioscoreales</taxon>
        <taxon>Dioscoreaceae</taxon>
        <taxon>Dioscorea</taxon>
    </lineage>
</organism>
<dbReference type="EMBL" id="CM037019">
    <property type="protein sequence ID" value="KAH7672545.1"/>
    <property type="molecule type" value="Genomic_DNA"/>
</dbReference>
<name>A0ACB7VF77_DIOAL</name>
<reference evidence="2" key="1">
    <citation type="journal article" date="2022" name="Nat. Commun.">
        <title>Chromosome evolution and the genetic basis of agronomically important traits in greater yam.</title>
        <authorList>
            <person name="Bredeson J.V."/>
            <person name="Lyons J.B."/>
            <person name="Oniyinde I.O."/>
            <person name="Okereke N.R."/>
            <person name="Kolade O."/>
            <person name="Nnabue I."/>
            <person name="Nwadili C.O."/>
            <person name="Hribova E."/>
            <person name="Parker M."/>
            <person name="Nwogha J."/>
            <person name="Shu S."/>
            <person name="Carlson J."/>
            <person name="Kariba R."/>
            <person name="Muthemba S."/>
            <person name="Knop K."/>
            <person name="Barton G.J."/>
            <person name="Sherwood A.V."/>
            <person name="Lopez-Montes A."/>
            <person name="Asiedu R."/>
            <person name="Jamnadass R."/>
            <person name="Muchugi A."/>
            <person name="Goodstein D."/>
            <person name="Egesi C.N."/>
            <person name="Featherston J."/>
            <person name="Asfaw A."/>
            <person name="Simpson G.G."/>
            <person name="Dolezel J."/>
            <person name="Hendre P.S."/>
            <person name="Van Deynze A."/>
            <person name="Kumar P.L."/>
            <person name="Obidiegwu J.E."/>
            <person name="Bhattacharjee R."/>
            <person name="Rokhsar D.S."/>
        </authorList>
    </citation>
    <scope>NUCLEOTIDE SEQUENCE [LARGE SCALE GENOMIC DNA]</scope>
    <source>
        <strain evidence="2">cv. TDa95/00328</strain>
    </source>
</reference>
<evidence type="ECO:0000313" key="2">
    <source>
        <dbReference type="Proteomes" id="UP000827976"/>
    </source>
</evidence>
<dbReference type="Proteomes" id="UP000827976">
    <property type="component" value="Chromosome 9"/>
</dbReference>
<sequence length="530" mass="57883">MDNDQLLSPPSPPPPHRRQLGGWITFPFIIGAMMGTGIATGGMASNLTVYLIDMFNMGKLNAAQLSSFVNGCLNIAPLLMAIVADSCFGSFLVISTSIISSSLGMLLFFLTATVSLLRPSPCSSIGPCESPTSLQLVVLYTAITLWIIGVGGTRLNPATMAANQFNDADDQSTFFNWYLFSLTVAALAGTVGIVYVEDNVGWGWGFGVSEALIVVSLVLFISGRRFYRLQKQPQGSPFSALWHAMLLSMKMKKKMAKLDDGDNDFCYHSTIDVAAQRLQDEIIDDLPSSSSSSIQSTNQHHLQDLKTAAKILPIFFSSVPAGTSLSMQATLTILQALVMDCHIGHSFQIPPASMVVFNLSSTALFICIFDRVIFPLWRHLTNHTPTPLQRIGLGYILCTIAIALSAQVEHTRLDTLSDKPVSVLWLVPPLMLMGLGDALHYPGTMTLYYQEFPASMRSVATGIVSLCGGLGFYLSTAVIGVIRRFTDWLQDDINQSRVDKVYWMIALIGVLNFGYFLFCVRMFKKGTSVA</sequence>
<protein>
    <submittedName>
        <fullName evidence="1">Nitrate-transporting ATPase protein</fullName>
    </submittedName>
</protein>
<keyword evidence="2" id="KW-1185">Reference proteome</keyword>
<gene>
    <name evidence="1" type="ORF">IHE45_09G062700</name>
</gene>
<accession>A0ACB7VF77</accession>
<evidence type="ECO:0000313" key="1">
    <source>
        <dbReference type="EMBL" id="KAH7672545.1"/>
    </source>
</evidence>
<comment type="caution">
    <text evidence="1">The sequence shown here is derived from an EMBL/GenBank/DDBJ whole genome shotgun (WGS) entry which is preliminary data.</text>
</comment>
<proteinExistence type="predicted"/>